<evidence type="ECO:0000256" key="8">
    <source>
        <dbReference type="SAM" id="Phobius"/>
    </source>
</evidence>
<evidence type="ECO:0000259" key="9">
    <source>
        <dbReference type="Pfam" id="PF00892"/>
    </source>
</evidence>
<evidence type="ECO:0000313" key="11">
    <source>
        <dbReference type="Proteomes" id="UP000636458"/>
    </source>
</evidence>
<keyword evidence="11" id="KW-1185">Reference proteome</keyword>
<dbReference type="SUPFAM" id="SSF103481">
    <property type="entry name" value="Multidrug resistance efflux transporter EmrE"/>
    <property type="match status" value="2"/>
</dbReference>
<dbReference type="AlphaFoldDB" id="A0A934W2X2"/>
<dbReference type="NCBIfam" id="TIGR00688">
    <property type="entry name" value="rarD"/>
    <property type="match status" value="1"/>
</dbReference>
<feature type="transmembrane region" description="Helical" evidence="8">
    <location>
        <begin position="157"/>
        <end position="173"/>
    </location>
</feature>
<feature type="transmembrane region" description="Helical" evidence="8">
    <location>
        <begin position="78"/>
        <end position="98"/>
    </location>
</feature>
<accession>A0A934W2X2</accession>
<keyword evidence="3" id="KW-0813">Transport</keyword>
<keyword evidence="4" id="KW-1003">Cell membrane</keyword>
<dbReference type="Proteomes" id="UP000636458">
    <property type="component" value="Unassembled WGS sequence"/>
</dbReference>
<dbReference type="PANTHER" id="PTHR22911">
    <property type="entry name" value="ACYL-MALONYL CONDENSING ENZYME-RELATED"/>
    <property type="match status" value="1"/>
</dbReference>
<dbReference type="PANTHER" id="PTHR22911:SF137">
    <property type="entry name" value="SOLUTE CARRIER FAMILY 35 MEMBER G2-RELATED"/>
    <property type="match status" value="1"/>
</dbReference>
<dbReference type="InterPro" id="IPR000620">
    <property type="entry name" value="EamA_dom"/>
</dbReference>
<name>A0A934W2X2_9MICO</name>
<reference evidence="10" key="1">
    <citation type="submission" date="2021-01" db="EMBL/GenBank/DDBJ databases">
        <title>Lacisediminihabitans sp. nov. strain G11-30, isolated from Antarctic Soil.</title>
        <authorList>
            <person name="Li J."/>
        </authorList>
    </citation>
    <scope>NUCLEOTIDE SEQUENCE</scope>
    <source>
        <strain evidence="10">G11-30</strain>
    </source>
</reference>
<evidence type="ECO:0000256" key="1">
    <source>
        <dbReference type="ARBA" id="ARBA00004651"/>
    </source>
</evidence>
<feature type="transmembrane region" description="Helical" evidence="8">
    <location>
        <begin position="247"/>
        <end position="269"/>
    </location>
</feature>
<comment type="similarity">
    <text evidence="2">Belongs to the EamA transporter family.</text>
</comment>
<proteinExistence type="inferred from homology"/>
<comment type="subcellular location">
    <subcellularLocation>
        <location evidence="1">Cell membrane</location>
        <topology evidence="1">Multi-pass membrane protein</topology>
    </subcellularLocation>
</comment>
<evidence type="ECO:0000256" key="7">
    <source>
        <dbReference type="ARBA" id="ARBA00023136"/>
    </source>
</evidence>
<gene>
    <name evidence="10" type="primary">rarD</name>
    <name evidence="10" type="ORF">IV501_11945</name>
</gene>
<evidence type="ECO:0000256" key="6">
    <source>
        <dbReference type="ARBA" id="ARBA00022989"/>
    </source>
</evidence>
<keyword evidence="7 8" id="KW-0472">Membrane</keyword>
<feature type="transmembrane region" description="Helical" evidence="8">
    <location>
        <begin position="110"/>
        <end position="127"/>
    </location>
</feature>
<sequence>MTSAPPAPPRPVRSGIIFAIGAYLLWGFLPVYFLLLAPTGAFEIVGWRILFSLLFCALLVTITRSWPAMIAIVRQPRLLGTMALAAVFIYINWQVFVFGTVTGHVIETSLGYFINPIVTVLLGVIFLRERLRSLQWTAVGISAVAVLVIAINYGAFPWIALSLAFSFGFYGLIKKRVGPRVDALSGLILETAWLTPVAIVQLVIVGATAGLTFGMAGTANVLLLIGVGVATAIPLLLFAAASRRLPLVTIGFVQYLTPLLQFALGAVLLHEPITAVRWVGFALVWFALALLTFDLVRAGRSARRAAATVV</sequence>
<evidence type="ECO:0000256" key="2">
    <source>
        <dbReference type="ARBA" id="ARBA00007362"/>
    </source>
</evidence>
<feature type="transmembrane region" description="Helical" evidence="8">
    <location>
        <begin position="193"/>
        <end position="215"/>
    </location>
</feature>
<dbReference type="GO" id="GO:0005886">
    <property type="term" value="C:plasma membrane"/>
    <property type="evidence" value="ECO:0007669"/>
    <property type="project" value="UniProtKB-SubCell"/>
</dbReference>
<organism evidence="10 11">
    <name type="scientific">Lacisediminihabitans changchengi</name>
    <dbReference type="NCBI Taxonomy" id="2787634"/>
    <lineage>
        <taxon>Bacteria</taxon>
        <taxon>Bacillati</taxon>
        <taxon>Actinomycetota</taxon>
        <taxon>Actinomycetes</taxon>
        <taxon>Micrococcales</taxon>
        <taxon>Microbacteriaceae</taxon>
        <taxon>Lacisediminihabitans</taxon>
    </lineage>
</organism>
<keyword evidence="6 8" id="KW-1133">Transmembrane helix</keyword>
<dbReference type="Pfam" id="PF00892">
    <property type="entry name" value="EamA"/>
    <property type="match status" value="1"/>
</dbReference>
<evidence type="ECO:0000256" key="5">
    <source>
        <dbReference type="ARBA" id="ARBA00022692"/>
    </source>
</evidence>
<keyword evidence="5 8" id="KW-0812">Transmembrane</keyword>
<comment type="caution">
    <text evidence="10">The sequence shown here is derived from an EMBL/GenBank/DDBJ whole genome shotgun (WGS) entry which is preliminary data.</text>
</comment>
<dbReference type="RefSeq" id="WP_200556563.1">
    <property type="nucleotide sequence ID" value="NZ_JAEPES010000004.1"/>
</dbReference>
<feature type="transmembrane region" description="Helical" evidence="8">
    <location>
        <begin position="12"/>
        <end position="35"/>
    </location>
</feature>
<feature type="transmembrane region" description="Helical" evidence="8">
    <location>
        <begin position="134"/>
        <end position="151"/>
    </location>
</feature>
<evidence type="ECO:0000313" key="10">
    <source>
        <dbReference type="EMBL" id="MBK4348348.1"/>
    </source>
</evidence>
<feature type="domain" description="EamA" evidence="9">
    <location>
        <begin position="14"/>
        <end position="150"/>
    </location>
</feature>
<evidence type="ECO:0000256" key="4">
    <source>
        <dbReference type="ARBA" id="ARBA00022475"/>
    </source>
</evidence>
<dbReference type="EMBL" id="JAEPES010000004">
    <property type="protein sequence ID" value="MBK4348348.1"/>
    <property type="molecule type" value="Genomic_DNA"/>
</dbReference>
<feature type="transmembrane region" description="Helical" evidence="8">
    <location>
        <begin position="221"/>
        <end position="240"/>
    </location>
</feature>
<dbReference type="InterPro" id="IPR037185">
    <property type="entry name" value="EmrE-like"/>
</dbReference>
<evidence type="ECO:0000256" key="3">
    <source>
        <dbReference type="ARBA" id="ARBA00022448"/>
    </source>
</evidence>
<feature type="transmembrane region" description="Helical" evidence="8">
    <location>
        <begin position="47"/>
        <end position="66"/>
    </location>
</feature>
<dbReference type="InterPro" id="IPR004626">
    <property type="entry name" value="RarD"/>
</dbReference>
<feature type="transmembrane region" description="Helical" evidence="8">
    <location>
        <begin position="275"/>
        <end position="296"/>
    </location>
</feature>
<protein>
    <submittedName>
        <fullName evidence="10">EamA family transporter RarD</fullName>
    </submittedName>
</protein>